<dbReference type="PANTHER" id="PTHR47429">
    <property type="entry name" value="PROTEIN TWIN LOV 1"/>
    <property type="match status" value="1"/>
</dbReference>
<dbReference type="InterPro" id="IPR000700">
    <property type="entry name" value="PAS-assoc_C"/>
</dbReference>
<dbReference type="Proteomes" id="UP000275461">
    <property type="component" value="Unassembled WGS sequence"/>
</dbReference>
<dbReference type="PANTHER" id="PTHR47429:SF2">
    <property type="entry name" value="PROTEIN TWIN LOV 1"/>
    <property type="match status" value="1"/>
</dbReference>
<feature type="domain" description="PAC" evidence="5">
    <location>
        <begin position="86"/>
        <end position="140"/>
    </location>
</feature>
<protein>
    <submittedName>
        <fullName evidence="6">PAS domain S-box-containing protein</fullName>
    </submittedName>
</protein>
<evidence type="ECO:0000259" key="4">
    <source>
        <dbReference type="PROSITE" id="PS50112"/>
    </source>
</evidence>
<evidence type="ECO:0000313" key="6">
    <source>
        <dbReference type="EMBL" id="RLK51101.1"/>
    </source>
</evidence>
<keyword evidence="7" id="KW-1185">Reference proteome</keyword>
<dbReference type="Pfam" id="PF13426">
    <property type="entry name" value="PAS_9"/>
    <property type="match status" value="1"/>
</dbReference>
<reference evidence="6 7" key="1">
    <citation type="submission" date="2018-10" db="EMBL/GenBank/DDBJ databases">
        <title>Genomic Encyclopedia of Type Strains, Phase IV (KMG-IV): sequencing the most valuable type-strain genomes for metagenomic binning, comparative biology and taxonomic classification.</title>
        <authorList>
            <person name="Goeker M."/>
        </authorList>
    </citation>
    <scope>NUCLEOTIDE SEQUENCE [LARGE SCALE GENOMIC DNA]</scope>
    <source>
        <strain evidence="6 7">DSM 12769</strain>
    </source>
</reference>
<feature type="domain" description="PAS" evidence="4">
    <location>
        <begin position="12"/>
        <end position="85"/>
    </location>
</feature>
<dbReference type="InterPro" id="IPR035965">
    <property type="entry name" value="PAS-like_dom_sf"/>
</dbReference>
<dbReference type="Gene3D" id="3.30.450.20">
    <property type="entry name" value="PAS domain"/>
    <property type="match status" value="1"/>
</dbReference>
<proteinExistence type="predicted"/>
<dbReference type="SMART" id="SM00086">
    <property type="entry name" value="PAC"/>
    <property type="match status" value="1"/>
</dbReference>
<evidence type="ECO:0000256" key="2">
    <source>
        <dbReference type="ARBA" id="ARBA00022643"/>
    </source>
</evidence>
<dbReference type="CDD" id="cd00130">
    <property type="entry name" value="PAS"/>
    <property type="match status" value="1"/>
</dbReference>
<gene>
    <name evidence="6" type="ORF">DFR31_1017</name>
</gene>
<dbReference type="PROSITE" id="PS50112">
    <property type="entry name" value="PAS"/>
    <property type="match status" value="1"/>
</dbReference>
<evidence type="ECO:0000313" key="7">
    <source>
        <dbReference type="Proteomes" id="UP000275461"/>
    </source>
</evidence>
<evidence type="ECO:0000256" key="1">
    <source>
        <dbReference type="ARBA" id="ARBA00022630"/>
    </source>
</evidence>
<dbReference type="PROSITE" id="PS50113">
    <property type="entry name" value="PAC"/>
    <property type="match status" value="1"/>
</dbReference>
<dbReference type="AlphaFoldDB" id="A0A498CFN0"/>
<dbReference type="EMBL" id="RCDA01000001">
    <property type="protein sequence ID" value="RLK51101.1"/>
    <property type="molecule type" value="Genomic_DNA"/>
</dbReference>
<sequence length="152" mass="16915">MTFVVEKDPGVIPAVLTEMLDNCVTGITLADPDEPDMPLVYANAVFERMTGYGQDETIGHNCRFLQGEDTDQPEVAALRDAIAAEQSITVTLRNYRKDGTLFYNRLSLTPLRDPRGRLIYYLGVQYDITAQVEAEAENERLRALLDQGGSEA</sequence>
<keyword evidence="1" id="KW-0285">Flavoprotein</keyword>
<evidence type="ECO:0000259" key="5">
    <source>
        <dbReference type="PROSITE" id="PS50113"/>
    </source>
</evidence>
<comment type="caution">
    <text evidence="6">The sequence shown here is derived from an EMBL/GenBank/DDBJ whole genome shotgun (WGS) entry which is preliminary data.</text>
</comment>
<keyword evidence="2" id="KW-0288">FMN</keyword>
<evidence type="ECO:0000256" key="3">
    <source>
        <dbReference type="ARBA" id="ARBA00022991"/>
    </source>
</evidence>
<dbReference type="OrthoDB" id="7991996at2"/>
<dbReference type="InterPro" id="IPR000014">
    <property type="entry name" value="PAS"/>
</dbReference>
<dbReference type="RefSeq" id="WP_121441537.1">
    <property type="nucleotide sequence ID" value="NZ_RCDA01000001.1"/>
</dbReference>
<organism evidence="6 7">
    <name type="scientific">Alkalispirillum mobile</name>
    <dbReference type="NCBI Taxonomy" id="85925"/>
    <lineage>
        <taxon>Bacteria</taxon>
        <taxon>Pseudomonadati</taxon>
        <taxon>Pseudomonadota</taxon>
        <taxon>Gammaproteobacteria</taxon>
        <taxon>Chromatiales</taxon>
        <taxon>Ectothiorhodospiraceae</taxon>
        <taxon>Alkalispirillum</taxon>
    </lineage>
</organism>
<dbReference type="SMART" id="SM00091">
    <property type="entry name" value="PAS"/>
    <property type="match status" value="1"/>
</dbReference>
<dbReference type="NCBIfam" id="TIGR00229">
    <property type="entry name" value="sensory_box"/>
    <property type="match status" value="1"/>
</dbReference>
<accession>A0A498CFN0</accession>
<keyword evidence="3" id="KW-0157">Chromophore</keyword>
<dbReference type="InterPro" id="IPR001610">
    <property type="entry name" value="PAC"/>
</dbReference>
<name>A0A498CFN0_9GAMM</name>
<dbReference type="SUPFAM" id="SSF55785">
    <property type="entry name" value="PYP-like sensor domain (PAS domain)"/>
    <property type="match status" value="1"/>
</dbReference>